<dbReference type="EMBL" id="CM007648">
    <property type="protein sequence ID" value="ONM22043.1"/>
    <property type="molecule type" value="Genomic_DNA"/>
</dbReference>
<dbReference type="EMBL" id="CM007648">
    <property type="protein sequence ID" value="ONM21976.1"/>
    <property type="molecule type" value="Genomic_DNA"/>
</dbReference>
<dbReference type="EMBL" id="CM007648">
    <property type="protein sequence ID" value="ONM21998.1"/>
    <property type="molecule type" value="Genomic_DNA"/>
</dbReference>
<dbReference type="EMBL" id="CM007648">
    <property type="protein sequence ID" value="ONM22042.1"/>
    <property type="molecule type" value="Genomic_DNA"/>
</dbReference>
<protein>
    <submittedName>
        <fullName evidence="1">Ubiquitin carrier protein 7</fullName>
    </submittedName>
</protein>
<name>A0A1D6EQK7_MAIZE</name>
<dbReference type="EMBL" id="CM007648">
    <property type="protein sequence ID" value="ONM21912.1"/>
    <property type="molecule type" value="Genomic_DNA"/>
</dbReference>
<accession>A0A1D6EQK7</accession>
<dbReference type="EMBL" id="CM007648">
    <property type="protein sequence ID" value="ONM21920.1"/>
    <property type="molecule type" value="Genomic_DNA"/>
</dbReference>
<dbReference type="EMBL" id="CM007648">
    <property type="protein sequence ID" value="ONM21932.1"/>
    <property type="molecule type" value="Genomic_DNA"/>
</dbReference>
<reference evidence="1" key="1">
    <citation type="submission" date="2015-12" db="EMBL/GenBank/DDBJ databases">
        <title>Update maize B73 reference genome by single molecule sequencing technologies.</title>
        <authorList>
            <consortium name="Maize Genome Sequencing Project"/>
            <person name="Ware D."/>
        </authorList>
    </citation>
    <scope>NUCLEOTIDE SEQUENCE [LARGE SCALE GENOMIC DNA]</scope>
    <source>
        <tissue evidence="1">Seedling</tissue>
    </source>
</reference>
<dbReference type="EMBL" id="CM007648">
    <property type="protein sequence ID" value="ONM21935.1"/>
    <property type="molecule type" value="Genomic_DNA"/>
</dbReference>
<dbReference type="EMBL" id="CM007648">
    <property type="protein sequence ID" value="ONM21913.1"/>
    <property type="molecule type" value="Genomic_DNA"/>
</dbReference>
<dbReference type="EMBL" id="CM007648">
    <property type="protein sequence ID" value="ONM21885.1"/>
    <property type="molecule type" value="Genomic_DNA"/>
</dbReference>
<organism evidence="1">
    <name type="scientific">Zea mays</name>
    <name type="common">Maize</name>
    <dbReference type="NCBI Taxonomy" id="4577"/>
    <lineage>
        <taxon>Eukaryota</taxon>
        <taxon>Viridiplantae</taxon>
        <taxon>Streptophyta</taxon>
        <taxon>Embryophyta</taxon>
        <taxon>Tracheophyta</taxon>
        <taxon>Spermatophyta</taxon>
        <taxon>Magnoliopsida</taxon>
        <taxon>Liliopsida</taxon>
        <taxon>Poales</taxon>
        <taxon>Poaceae</taxon>
        <taxon>PACMAD clade</taxon>
        <taxon>Panicoideae</taxon>
        <taxon>Andropogonodae</taxon>
        <taxon>Andropogoneae</taxon>
        <taxon>Tripsacinae</taxon>
        <taxon>Zea</taxon>
    </lineage>
</organism>
<dbReference type="EMBL" id="CM007648">
    <property type="protein sequence ID" value="ONM22030.1"/>
    <property type="molecule type" value="Genomic_DNA"/>
</dbReference>
<proteinExistence type="predicted"/>
<dbReference type="EMBL" id="CM007648">
    <property type="protein sequence ID" value="ONM21928.1"/>
    <property type="molecule type" value="Genomic_DNA"/>
</dbReference>
<dbReference type="AlphaFoldDB" id="A0A1D6EQK7"/>
<dbReference type="EMBL" id="CM007648">
    <property type="protein sequence ID" value="ONM21933.1"/>
    <property type="molecule type" value="Genomic_DNA"/>
</dbReference>
<dbReference type="EMBL" id="CM007648">
    <property type="protein sequence ID" value="ONM21989.1"/>
    <property type="molecule type" value="Genomic_DNA"/>
</dbReference>
<dbReference type="EMBL" id="CM007648">
    <property type="protein sequence ID" value="ONM22025.1"/>
    <property type="molecule type" value="Genomic_DNA"/>
</dbReference>
<dbReference type="EMBL" id="CM007648">
    <property type="protein sequence ID" value="ONM21930.1"/>
    <property type="molecule type" value="Genomic_DNA"/>
</dbReference>
<dbReference type="EMBL" id="CM007648">
    <property type="protein sequence ID" value="ONM21973.1"/>
    <property type="molecule type" value="Genomic_DNA"/>
</dbReference>
<dbReference type="EMBL" id="CM007648">
    <property type="protein sequence ID" value="ONM22044.1"/>
    <property type="molecule type" value="Genomic_DNA"/>
</dbReference>
<sequence length="107" mass="12144">MGAFFIPCAKTIILAHSGYCIIQSFFFDAIPIVCLCLLRLEENFGALSLFVSVRFIAAFQQSSSLPFTVFPFHLINLYFFRLEIFFLCSEDCCKLVTDGLIASFLIF</sequence>
<dbReference type="EMBL" id="CM007648">
    <property type="protein sequence ID" value="ONM21911.1"/>
    <property type="molecule type" value="Genomic_DNA"/>
</dbReference>
<dbReference type="EMBL" id="CM007648">
    <property type="protein sequence ID" value="ONM22053.1"/>
    <property type="molecule type" value="Genomic_DNA"/>
</dbReference>
<gene>
    <name evidence="1" type="ORF">ZEAMMB73_Zm00001d005779</name>
</gene>
<dbReference type="EMBL" id="CM007648">
    <property type="protein sequence ID" value="ONM22007.1"/>
    <property type="molecule type" value="Genomic_DNA"/>
</dbReference>
<evidence type="ECO:0000313" key="1">
    <source>
        <dbReference type="EMBL" id="ONM21998.1"/>
    </source>
</evidence>
<dbReference type="EMBL" id="CM007648">
    <property type="protein sequence ID" value="ONM21965.1"/>
    <property type="molecule type" value="Genomic_DNA"/>
</dbReference>